<organism evidence="1 2">
    <name type="scientific">Haemonchus contortus</name>
    <name type="common">Barber pole worm</name>
    <dbReference type="NCBI Taxonomy" id="6289"/>
    <lineage>
        <taxon>Eukaryota</taxon>
        <taxon>Metazoa</taxon>
        <taxon>Ecdysozoa</taxon>
        <taxon>Nematoda</taxon>
        <taxon>Chromadorea</taxon>
        <taxon>Rhabditida</taxon>
        <taxon>Rhabditina</taxon>
        <taxon>Rhabditomorpha</taxon>
        <taxon>Strongyloidea</taxon>
        <taxon>Trichostrongylidae</taxon>
        <taxon>Haemonchus</taxon>
    </lineage>
</organism>
<name>A0A7I4Z0Q8_HAECO</name>
<reference evidence="2" key="1">
    <citation type="submission" date="2020-12" db="UniProtKB">
        <authorList>
            <consortium name="WormBaseParasite"/>
        </authorList>
    </citation>
    <scope>IDENTIFICATION</scope>
    <source>
        <strain evidence="2">MHco3</strain>
    </source>
</reference>
<evidence type="ECO:0000313" key="1">
    <source>
        <dbReference type="Proteomes" id="UP000025227"/>
    </source>
</evidence>
<protein>
    <submittedName>
        <fullName evidence="2">FLYWCH-type domain-containing protein</fullName>
    </submittedName>
</protein>
<evidence type="ECO:0000313" key="2">
    <source>
        <dbReference type="WBParaSite" id="HCON_00169540-00001"/>
    </source>
</evidence>
<keyword evidence="1" id="KW-1185">Reference proteome</keyword>
<accession>A0A7I4Z0Q8</accession>
<dbReference type="WBParaSite" id="HCON_00169540-00001">
    <property type="protein sequence ID" value="HCON_00169540-00001"/>
    <property type="gene ID" value="HCON_00169540"/>
</dbReference>
<proteinExistence type="predicted"/>
<dbReference type="Proteomes" id="UP000025227">
    <property type="component" value="Unplaced"/>
</dbReference>
<dbReference type="AlphaFoldDB" id="A0A7I4Z0Q8"/>
<sequence length="82" mass="9531">MLVGGSIAFEPVILRNVYFRMARGRRRYSKRKAFERSCKRKFGRFEVCARGSSLTFCSVEDGYTTLHRPAYNNNHLETVAFC</sequence>